<dbReference type="Pfam" id="PF00528">
    <property type="entry name" value="BPD_transp_1"/>
    <property type="match status" value="1"/>
</dbReference>
<dbReference type="InterPro" id="IPR035906">
    <property type="entry name" value="MetI-like_sf"/>
</dbReference>
<keyword evidence="6 8" id="KW-1133">Transmembrane helix</keyword>
<evidence type="ECO:0000259" key="9">
    <source>
        <dbReference type="PROSITE" id="PS50928"/>
    </source>
</evidence>
<feature type="domain" description="ABC transmembrane type-1" evidence="9">
    <location>
        <begin position="100"/>
        <end position="306"/>
    </location>
</feature>
<evidence type="ECO:0000256" key="4">
    <source>
        <dbReference type="ARBA" id="ARBA00022475"/>
    </source>
</evidence>
<reference evidence="10 11" key="1">
    <citation type="submission" date="2018-05" db="EMBL/GenBank/DDBJ databases">
        <title>The draft genome of strain NS-104.</title>
        <authorList>
            <person name="Hang P."/>
            <person name="Jiang J."/>
        </authorList>
    </citation>
    <scope>NUCLEOTIDE SEQUENCE [LARGE SCALE GENOMIC DNA]</scope>
    <source>
        <strain evidence="10 11">NS-104</strain>
    </source>
</reference>
<feature type="transmembrane region" description="Helical" evidence="8">
    <location>
        <begin position="95"/>
        <end position="123"/>
    </location>
</feature>
<feature type="transmembrane region" description="Helical" evidence="8">
    <location>
        <begin position="49"/>
        <end position="75"/>
    </location>
</feature>
<evidence type="ECO:0000256" key="2">
    <source>
        <dbReference type="ARBA" id="ARBA00007069"/>
    </source>
</evidence>
<dbReference type="OrthoDB" id="8444880at2"/>
<protein>
    <recommendedName>
        <fullName evidence="9">ABC transmembrane type-1 domain-containing protein</fullName>
    </recommendedName>
</protein>
<sequence>MDEPSEIETVDGRAIAGRNHRSGIAVASQEPVLQPADARRWRDRHFYRAFTLPAVSVAVGTTVLPLALLLFWSLVDQRSGEPTLRYYVQSLASPYFARTLLTTIVMAAGVTAVSIVLALPVAYVLARHTLLRSVLVPVISVPRMLPFVVIGYAIVLLLAPYTGVMNKSLIAAGILSEPVFILFGWPGQAIAFGYAGVVIAIAILTGVFMTVDPQLEDAAVTLGAGRLKAVLTVSMPLAAPGTVAAAALIFSTVVTSYAIPVMLNSRTPYMVSVLIYNNLYSLQERHLAYAQAIIVTALAVSVTTAAQFFLSRFGSRR</sequence>
<feature type="transmembrane region" description="Helical" evidence="8">
    <location>
        <begin position="192"/>
        <end position="209"/>
    </location>
</feature>
<evidence type="ECO:0000256" key="1">
    <source>
        <dbReference type="ARBA" id="ARBA00004651"/>
    </source>
</evidence>
<evidence type="ECO:0000256" key="3">
    <source>
        <dbReference type="ARBA" id="ARBA00022448"/>
    </source>
</evidence>
<dbReference type="Proteomes" id="UP000245252">
    <property type="component" value="Unassembled WGS sequence"/>
</dbReference>
<gene>
    <name evidence="10" type="ORF">DEM27_21355</name>
</gene>
<dbReference type="PANTHER" id="PTHR42929:SF1">
    <property type="entry name" value="INNER MEMBRANE ABC TRANSPORTER PERMEASE PROTEIN YDCU-RELATED"/>
    <property type="match status" value="1"/>
</dbReference>
<dbReference type="RefSeq" id="WP_109460278.1">
    <property type="nucleotide sequence ID" value="NZ_QFBC01000011.1"/>
</dbReference>
<feature type="transmembrane region" description="Helical" evidence="8">
    <location>
        <begin position="229"/>
        <end position="250"/>
    </location>
</feature>
<evidence type="ECO:0000256" key="5">
    <source>
        <dbReference type="ARBA" id="ARBA00022692"/>
    </source>
</evidence>
<keyword evidence="5 8" id="KW-0812">Transmembrane</keyword>
<comment type="caution">
    <text evidence="10">The sequence shown here is derived from an EMBL/GenBank/DDBJ whole genome shotgun (WGS) entry which is preliminary data.</text>
</comment>
<keyword evidence="11" id="KW-1185">Reference proteome</keyword>
<evidence type="ECO:0000256" key="7">
    <source>
        <dbReference type="ARBA" id="ARBA00023136"/>
    </source>
</evidence>
<dbReference type="PROSITE" id="PS50928">
    <property type="entry name" value="ABC_TM1"/>
    <property type="match status" value="1"/>
</dbReference>
<accession>A0A2U2DLS1</accession>
<feature type="transmembrane region" description="Helical" evidence="8">
    <location>
        <begin position="288"/>
        <end position="310"/>
    </location>
</feature>
<dbReference type="GO" id="GO:0055085">
    <property type="term" value="P:transmembrane transport"/>
    <property type="evidence" value="ECO:0007669"/>
    <property type="project" value="InterPro"/>
</dbReference>
<dbReference type="GO" id="GO:0005886">
    <property type="term" value="C:plasma membrane"/>
    <property type="evidence" value="ECO:0007669"/>
    <property type="project" value="UniProtKB-SubCell"/>
</dbReference>
<comment type="similarity">
    <text evidence="2">Belongs to the binding-protein-dependent transport system permease family. CysTW subfamily.</text>
</comment>
<keyword evidence="4" id="KW-1003">Cell membrane</keyword>
<dbReference type="SUPFAM" id="SSF161098">
    <property type="entry name" value="MetI-like"/>
    <property type="match status" value="1"/>
</dbReference>
<dbReference type="EMBL" id="QFBC01000011">
    <property type="protein sequence ID" value="PWE54254.1"/>
    <property type="molecule type" value="Genomic_DNA"/>
</dbReference>
<feature type="transmembrane region" description="Helical" evidence="8">
    <location>
        <begin position="144"/>
        <end position="162"/>
    </location>
</feature>
<proteinExistence type="inferred from homology"/>
<dbReference type="Gene3D" id="1.10.3720.10">
    <property type="entry name" value="MetI-like"/>
    <property type="match status" value="1"/>
</dbReference>
<evidence type="ECO:0000256" key="6">
    <source>
        <dbReference type="ARBA" id="ARBA00022989"/>
    </source>
</evidence>
<keyword evidence="3 8" id="KW-0813">Transport</keyword>
<dbReference type="InterPro" id="IPR000515">
    <property type="entry name" value="MetI-like"/>
</dbReference>
<keyword evidence="7 8" id="KW-0472">Membrane</keyword>
<evidence type="ECO:0000256" key="8">
    <source>
        <dbReference type="RuleBase" id="RU363032"/>
    </source>
</evidence>
<dbReference type="CDD" id="cd06261">
    <property type="entry name" value="TM_PBP2"/>
    <property type="match status" value="1"/>
</dbReference>
<dbReference type="PANTHER" id="PTHR42929">
    <property type="entry name" value="INNER MEMBRANE ABC TRANSPORTER PERMEASE PROTEIN YDCU-RELATED-RELATED"/>
    <property type="match status" value="1"/>
</dbReference>
<dbReference type="AlphaFoldDB" id="A0A2U2DLS1"/>
<evidence type="ECO:0000313" key="11">
    <source>
        <dbReference type="Proteomes" id="UP000245252"/>
    </source>
</evidence>
<organism evidence="10 11">
    <name type="scientific">Metarhizobium album</name>
    <dbReference type="NCBI Taxonomy" id="2182425"/>
    <lineage>
        <taxon>Bacteria</taxon>
        <taxon>Pseudomonadati</taxon>
        <taxon>Pseudomonadota</taxon>
        <taxon>Alphaproteobacteria</taxon>
        <taxon>Hyphomicrobiales</taxon>
        <taxon>Rhizobiaceae</taxon>
        <taxon>Metarhizobium</taxon>
    </lineage>
</organism>
<name>A0A2U2DLS1_9HYPH</name>
<comment type="subcellular location">
    <subcellularLocation>
        <location evidence="1 8">Cell membrane</location>
        <topology evidence="1 8">Multi-pass membrane protein</topology>
    </subcellularLocation>
</comment>
<evidence type="ECO:0000313" key="10">
    <source>
        <dbReference type="EMBL" id="PWE54254.1"/>
    </source>
</evidence>